<name>A0ABV4T9L6_9FLAO</name>
<reference evidence="3 4" key="1">
    <citation type="submission" date="2024-04" db="EMBL/GenBank/DDBJ databases">
        <title>New Clade of Flavobacterium.</title>
        <authorList>
            <person name="Matos L."/>
            <person name="Proenca D.N."/>
            <person name="Fransisco R.M."/>
            <person name="Chung A.P."/>
            <person name="Maccario L."/>
            <person name="Sorensen S.J."/>
            <person name="Morais P.V."/>
        </authorList>
    </citation>
    <scope>NUCLEOTIDE SEQUENCE [LARGE SCALE GENOMIC DNA]</scope>
    <source>
        <strain evidence="3 4">FZUC8N2.13</strain>
    </source>
</reference>
<organism evidence="3 4">
    <name type="scientific">Flavobacterium zubiriense</name>
    <dbReference type="NCBI Taxonomy" id="3138075"/>
    <lineage>
        <taxon>Bacteria</taxon>
        <taxon>Pseudomonadati</taxon>
        <taxon>Bacteroidota</taxon>
        <taxon>Flavobacteriia</taxon>
        <taxon>Flavobacteriales</taxon>
        <taxon>Flavobacteriaceae</taxon>
        <taxon>Flavobacterium</taxon>
    </lineage>
</organism>
<dbReference type="InterPro" id="IPR028098">
    <property type="entry name" value="Glyco_trans_4-like_N"/>
</dbReference>
<evidence type="ECO:0000313" key="3">
    <source>
        <dbReference type="EMBL" id="MFA9189956.1"/>
    </source>
</evidence>
<comment type="caution">
    <text evidence="3">The sequence shown here is derived from an EMBL/GenBank/DDBJ whole genome shotgun (WGS) entry which is preliminary data.</text>
</comment>
<dbReference type="CDD" id="cd03808">
    <property type="entry name" value="GT4_CapM-like"/>
    <property type="match status" value="1"/>
</dbReference>
<dbReference type="Pfam" id="PF13439">
    <property type="entry name" value="Glyco_transf_4"/>
    <property type="match status" value="1"/>
</dbReference>
<dbReference type="PANTHER" id="PTHR45947">
    <property type="entry name" value="SULFOQUINOVOSYL TRANSFERASE SQD2"/>
    <property type="match status" value="1"/>
</dbReference>
<sequence>MRQYKIIRTSTVAMSLDFLLKGQLEFLNQYFEVIAVSGEDKHLKTVAKREKVKTASVPMQRNISPLKDLVSLWRLYWLFKREKPEIVHSITPKAGLLSMLAGKLAGVPIRIHTFTGLIFPSKTGFLQQLLIFMDRLLCACATHIYPEGQGVKKDLLHYKITSKPLKVIANGNVNGIDTTYFAKEKVAFQEQACLKKELGIGENDFVFVFVGRLVGDKGINELVVAFSQLTTHNSQLLLVGPLESDLDPLHSETLKEIKNNTNIISVGFKNDVRLYYGISDCLVFPSYREGFPNVVLQAGAMGLPAIVTDINGSNEIIVHGKNGIIIPSQNTIALREAMLKMMIEKAFYNELQQNARKMIVSRYEQKVVWEAILEEYTDLNK</sequence>
<evidence type="ECO:0000313" key="4">
    <source>
        <dbReference type="Proteomes" id="UP001574169"/>
    </source>
</evidence>
<feature type="domain" description="Glycosyltransferase subfamily 4-like N-terminal" evidence="2">
    <location>
        <begin position="32"/>
        <end position="171"/>
    </location>
</feature>
<dbReference type="Gene3D" id="3.40.50.2000">
    <property type="entry name" value="Glycogen Phosphorylase B"/>
    <property type="match status" value="2"/>
</dbReference>
<keyword evidence="4" id="KW-1185">Reference proteome</keyword>
<dbReference type="PANTHER" id="PTHR45947:SF3">
    <property type="entry name" value="SULFOQUINOVOSYL TRANSFERASE SQD2"/>
    <property type="match status" value="1"/>
</dbReference>
<dbReference type="EMBL" id="JBCFQL010000001">
    <property type="protein sequence ID" value="MFA9189956.1"/>
    <property type="molecule type" value="Genomic_DNA"/>
</dbReference>
<dbReference type="Proteomes" id="UP001574169">
    <property type="component" value="Unassembled WGS sequence"/>
</dbReference>
<accession>A0ABV4T9L6</accession>
<dbReference type="InterPro" id="IPR050194">
    <property type="entry name" value="Glycosyltransferase_grp1"/>
</dbReference>
<gene>
    <name evidence="3" type="ORF">AAGV28_01115</name>
</gene>
<dbReference type="InterPro" id="IPR001296">
    <property type="entry name" value="Glyco_trans_1"/>
</dbReference>
<proteinExistence type="predicted"/>
<feature type="domain" description="Glycosyl transferase family 1" evidence="1">
    <location>
        <begin position="195"/>
        <end position="358"/>
    </location>
</feature>
<dbReference type="RefSeq" id="WP_373404987.1">
    <property type="nucleotide sequence ID" value="NZ_JBCFQL010000001.1"/>
</dbReference>
<evidence type="ECO:0000259" key="1">
    <source>
        <dbReference type="Pfam" id="PF00534"/>
    </source>
</evidence>
<dbReference type="Pfam" id="PF00534">
    <property type="entry name" value="Glycos_transf_1"/>
    <property type="match status" value="1"/>
</dbReference>
<dbReference type="SUPFAM" id="SSF53756">
    <property type="entry name" value="UDP-Glycosyltransferase/glycogen phosphorylase"/>
    <property type="match status" value="1"/>
</dbReference>
<protein>
    <submittedName>
        <fullName evidence="3">Glycosyltransferase family 4 protein</fullName>
    </submittedName>
</protein>
<evidence type="ECO:0000259" key="2">
    <source>
        <dbReference type="Pfam" id="PF13439"/>
    </source>
</evidence>